<evidence type="ECO:0000256" key="3">
    <source>
        <dbReference type="ARBA" id="ARBA00022833"/>
    </source>
</evidence>
<gene>
    <name evidence="6" type="ORF">FGO68_gene3900</name>
</gene>
<dbReference type="InterPro" id="IPR001841">
    <property type="entry name" value="Znf_RING"/>
</dbReference>
<protein>
    <recommendedName>
        <fullName evidence="5">RING-type domain-containing protein</fullName>
    </recommendedName>
</protein>
<accession>A0A8J8NK58</accession>
<dbReference type="AlphaFoldDB" id="A0A8J8NK58"/>
<evidence type="ECO:0000256" key="2">
    <source>
        <dbReference type="ARBA" id="ARBA00022771"/>
    </source>
</evidence>
<dbReference type="GO" id="GO:0005634">
    <property type="term" value="C:nucleus"/>
    <property type="evidence" value="ECO:0007669"/>
    <property type="project" value="TreeGrafter"/>
</dbReference>
<organism evidence="6 7">
    <name type="scientific">Halteria grandinella</name>
    <dbReference type="NCBI Taxonomy" id="5974"/>
    <lineage>
        <taxon>Eukaryota</taxon>
        <taxon>Sar</taxon>
        <taxon>Alveolata</taxon>
        <taxon>Ciliophora</taxon>
        <taxon>Intramacronucleata</taxon>
        <taxon>Spirotrichea</taxon>
        <taxon>Stichotrichia</taxon>
        <taxon>Sporadotrichida</taxon>
        <taxon>Halteriidae</taxon>
        <taxon>Halteria</taxon>
    </lineage>
</organism>
<evidence type="ECO:0000256" key="4">
    <source>
        <dbReference type="PROSITE-ProRule" id="PRU00175"/>
    </source>
</evidence>
<dbReference type="GO" id="GO:0008270">
    <property type="term" value="F:zinc ion binding"/>
    <property type="evidence" value="ECO:0007669"/>
    <property type="project" value="UniProtKB-KW"/>
</dbReference>
<dbReference type="PROSITE" id="PS50089">
    <property type="entry name" value="ZF_RING_2"/>
    <property type="match status" value="1"/>
</dbReference>
<proteinExistence type="predicted"/>
<feature type="domain" description="RING-type" evidence="5">
    <location>
        <begin position="32"/>
        <end position="73"/>
    </location>
</feature>
<evidence type="ECO:0000259" key="5">
    <source>
        <dbReference type="PROSITE" id="PS50089"/>
    </source>
</evidence>
<dbReference type="PANTHER" id="PTHR45931:SF3">
    <property type="entry name" value="RING ZINC FINGER-CONTAINING PROTEIN"/>
    <property type="match status" value="1"/>
</dbReference>
<dbReference type="Gene3D" id="3.30.40.10">
    <property type="entry name" value="Zinc/RING finger domain, C3HC4 (zinc finger)"/>
    <property type="match status" value="1"/>
</dbReference>
<dbReference type="InterPro" id="IPR051834">
    <property type="entry name" value="RING_finger_E3_ligase"/>
</dbReference>
<dbReference type="OrthoDB" id="8062037at2759"/>
<comment type="caution">
    <text evidence="6">The sequence shown here is derived from an EMBL/GenBank/DDBJ whole genome shotgun (WGS) entry which is preliminary data.</text>
</comment>
<keyword evidence="2 4" id="KW-0863">Zinc-finger</keyword>
<dbReference type="PANTHER" id="PTHR45931">
    <property type="entry name" value="SI:CH211-59O9.10"/>
    <property type="match status" value="1"/>
</dbReference>
<evidence type="ECO:0000313" key="6">
    <source>
        <dbReference type="EMBL" id="TNV75700.1"/>
    </source>
</evidence>
<dbReference type="SUPFAM" id="SSF57850">
    <property type="entry name" value="RING/U-box"/>
    <property type="match status" value="1"/>
</dbReference>
<reference evidence="6" key="1">
    <citation type="submission" date="2019-06" db="EMBL/GenBank/DDBJ databases">
        <authorList>
            <person name="Zheng W."/>
        </authorList>
    </citation>
    <scope>NUCLEOTIDE SEQUENCE</scope>
    <source>
        <strain evidence="6">QDHG01</strain>
    </source>
</reference>
<dbReference type="Proteomes" id="UP000785679">
    <property type="component" value="Unassembled WGS sequence"/>
</dbReference>
<evidence type="ECO:0000256" key="1">
    <source>
        <dbReference type="ARBA" id="ARBA00022723"/>
    </source>
</evidence>
<dbReference type="GO" id="GO:0061630">
    <property type="term" value="F:ubiquitin protein ligase activity"/>
    <property type="evidence" value="ECO:0007669"/>
    <property type="project" value="TreeGrafter"/>
</dbReference>
<keyword evidence="3" id="KW-0862">Zinc</keyword>
<keyword evidence="7" id="KW-1185">Reference proteome</keyword>
<dbReference type="EMBL" id="RRYP01015035">
    <property type="protein sequence ID" value="TNV75700.1"/>
    <property type="molecule type" value="Genomic_DNA"/>
</dbReference>
<dbReference type="SMART" id="SM00184">
    <property type="entry name" value="RING"/>
    <property type="match status" value="1"/>
</dbReference>
<sequence length="77" mass="8949">MFNAEAGISDDKWEALTETVFTENASNKYLECYICQEEFNNGNVLKVLGCSHLFHKDCIRPWFDQRDTCPLCRVIVQ</sequence>
<name>A0A8J8NK58_HALGN</name>
<dbReference type="CDD" id="cd16454">
    <property type="entry name" value="RING-H2_PA-TM-RING"/>
    <property type="match status" value="1"/>
</dbReference>
<dbReference type="InterPro" id="IPR013083">
    <property type="entry name" value="Znf_RING/FYVE/PHD"/>
</dbReference>
<dbReference type="Pfam" id="PF13639">
    <property type="entry name" value="zf-RING_2"/>
    <property type="match status" value="1"/>
</dbReference>
<keyword evidence="1" id="KW-0479">Metal-binding</keyword>
<dbReference type="GO" id="GO:0006511">
    <property type="term" value="P:ubiquitin-dependent protein catabolic process"/>
    <property type="evidence" value="ECO:0007669"/>
    <property type="project" value="TreeGrafter"/>
</dbReference>
<evidence type="ECO:0000313" key="7">
    <source>
        <dbReference type="Proteomes" id="UP000785679"/>
    </source>
</evidence>